<name>A0A093XCB4_TALMA</name>
<dbReference type="EMBL" id="JPOX01000040">
    <property type="protein sequence ID" value="KFX42858.1"/>
    <property type="molecule type" value="Genomic_DNA"/>
</dbReference>
<comment type="caution">
    <text evidence="1">The sequence shown here is derived from an EMBL/GenBank/DDBJ whole genome shotgun (WGS) entry which is preliminary data.</text>
</comment>
<reference evidence="1" key="1">
    <citation type="journal article" date="2014" name="PLoS Genet.">
        <title>Signature Gene Expression Reveals Novel Clues to the Molecular Mechanisms of Dimorphic Transition in Penicillium marneffei.</title>
        <authorList>
            <person name="Yang E."/>
            <person name="Wang G."/>
            <person name="Cai J."/>
            <person name="Woo P.C."/>
            <person name="Lau S.K."/>
            <person name="Yuen K.-Y."/>
            <person name="Chow W.-N."/>
            <person name="Lin X."/>
        </authorList>
    </citation>
    <scope>NUCLEOTIDE SEQUENCE [LARGE SCALE GENOMIC DNA]</scope>
    <source>
        <strain evidence="1">PM1</strain>
    </source>
</reference>
<evidence type="ECO:0000313" key="1">
    <source>
        <dbReference type="EMBL" id="KFX42858.1"/>
    </source>
</evidence>
<accession>A0A093XCB4</accession>
<sequence length="325" mass="37032">MKLEVQGAIKPSTPNSHSTLTAEKVLHRYPRLERRFYEPLVLLSVLDPVRGCRFTNSIYTTDETLDQLRRSIVDAIAIICDSHKGGDTVMAAVLQSIPSRTVIWLAANEKPKTRTVHYLQRIIGTLAKATPDTRVQLADEISDCVVKFCQSRMNYYRKELSRELPRCLSKLYKVEPRSDLKMEIVIQWLKDLQTHASTLSCGDSPIKGLINASMQCRIYFPMLARFSRRETDRHQPVTRTRHFIGRLAIYPRTVNTLLDVALEIPQLLENCELRLCDSSRHLPSPLNPEVSTLDGNVRRMFPEFTAMKFAVTLTDSTSLGTSIKD</sequence>
<gene>
    <name evidence="1" type="ORF">GQ26_0400460</name>
</gene>
<dbReference type="AlphaFoldDB" id="A0A093XCB4"/>
<organism evidence="1">
    <name type="scientific">Talaromyces marneffei PM1</name>
    <dbReference type="NCBI Taxonomy" id="1077442"/>
    <lineage>
        <taxon>Eukaryota</taxon>
        <taxon>Fungi</taxon>
        <taxon>Dikarya</taxon>
        <taxon>Ascomycota</taxon>
        <taxon>Pezizomycotina</taxon>
        <taxon>Eurotiomycetes</taxon>
        <taxon>Eurotiomycetidae</taxon>
        <taxon>Eurotiales</taxon>
        <taxon>Trichocomaceae</taxon>
        <taxon>Talaromyces</taxon>
        <taxon>Talaromyces sect. Talaromyces</taxon>
    </lineage>
</organism>
<protein>
    <submittedName>
        <fullName evidence="1">Glutamate racemase</fullName>
    </submittedName>
</protein>
<dbReference type="PANTHER" id="PTHR42037:SF1">
    <property type="match status" value="1"/>
</dbReference>
<proteinExistence type="predicted"/>
<dbReference type="HOGENOM" id="CLU_855744_0_0_1"/>
<dbReference type="PANTHER" id="PTHR42037">
    <property type="match status" value="1"/>
</dbReference>